<evidence type="ECO:0000313" key="1">
    <source>
        <dbReference type="WBParaSite" id="OFLC_0001563201-mRNA-1"/>
    </source>
</evidence>
<dbReference type="WBParaSite" id="OFLC_0001563201-mRNA-1">
    <property type="protein sequence ID" value="OFLC_0001563201-mRNA-1"/>
    <property type="gene ID" value="OFLC_0001563201"/>
</dbReference>
<proteinExistence type="predicted"/>
<accession>A0A183I7A7</accession>
<reference evidence="1" key="1">
    <citation type="submission" date="2016-06" db="UniProtKB">
        <authorList>
            <consortium name="WormBaseParasite"/>
        </authorList>
    </citation>
    <scope>IDENTIFICATION</scope>
</reference>
<dbReference type="AlphaFoldDB" id="A0A183I7A7"/>
<dbReference type="STRING" id="387005.A0A183I7A7"/>
<name>A0A183I7A7_9BILA</name>
<organism evidence="1">
    <name type="scientific">Onchocerca flexuosa</name>
    <dbReference type="NCBI Taxonomy" id="387005"/>
    <lineage>
        <taxon>Eukaryota</taxon>
        <taxon>Metazoa</taxon>
        <taxon>Ecdysozoa</taxon>
        <taxon>Nematoda</taxon>
        <taxon>Chromadorea</taxon>
        <taxon>Rhabditida</taxon>
        <taxon>Spirurina</taxon>
        <taxon>Spiruromorpha</taxon>
        <taxon>Filarioidea</taxon>
        <taxon>Onchocercidae</taxon>
        <taxon>Onchocerca</taxon>
    </lineage>
</organism>
<sequence>LQEADQELKRLKAEYTKLETRNFHELRQCKQTIAALQQQSLEQVHLSNPSSDMLGNTNVMSISASSSSDRDYDPSLNSGLVVPPLLSHVRPLWDDEPPEIFSSRGDSSLLKKVDPLLNDVTLENSNISHNKGSKLRRSFREREHNIGVSLDGMHPRHKKLQLLLVVG</sequence>
<protein>
    <submittedName>
        <fullName evidence="1">TBD domain-containing protein</fullName>
    </submittedName>
</protein>